<dbReference type="EMBL" id="CADCUX010000395">
    <property type="protein sequence ID" value="CAA9418890.1"/>
    <property type="molecule type" value="Genomic_DNA"/>
</dbReference>
<reference evidence="2" key="1">
    <citation type="submission" date="2020-02" db="EMBL/GenBank/DDBJ databases">
        <authorList>
            <person name="Meier V. D."/>
        </authorList>
    </citation>
    <scope>NUCLEOTIDE SEQUENCE</scope>
    <source>
        <strain evidence="2">AVDCRST_MAG51</strain>
    </source>
</reference>
<feature type="non-terminal residue" evidence="2">
    <location>
        <position position="1"/>
    </location>
</feature>
<dbReference type="AlphaFoldDB" id="A0A6J4PPT3"/>
<dbReference type="GO" id="GO:0016740">
    <property type="term" value="F:transferase activity"/>
    <property type="evidence" value="ECO:0007669"/>
    <property type="project" value="UniProtKB-KW"/>
</dbReference>
<feature type="region of interest" description="Disordered" evidence="1">
    <location>
        <begin position="124"/>
        <end position="143"/>
    </location>
</feature>
<feature type="region of interest" description="Disordered" evidence="1">
    <location>
        <begin position="1"/>
        <end position="68"/>
    </location>
</feature>
<sequence>ANGRDPSNPPVHARRPRAHGCGAGNLPGVRRRTRGRPVLPAVRPGTGAAPRRVRATPGCPAAGRGGRCGGGMLRAASARYQRLPQRGGDEAAVRAQGVPGLRAGPPARRSHARCGTRGRLRLRAAGHAGRHGSRAHPLRGAGLRTHRALLPQPHRRGALPQGRPL</sequence>
<proteinExistence type="predicted"/>
<accession>A0A6J4PPT3</accession>
<organism evidence="2">
    <name type="scientific">uncultured Ramlibacter sp</name>
    <dbReference type="NCBI Taxonomy" id="260755"/>
    <lineage>
        <taxon>Bacteria</taxon>
        <taxon>Pseudomonadati</taxon>
        <taxon>Pseudomonadota</taxon>
        <taxon>Betaproteobacteria</taxon>
        <taxon>Burkholderiales</taxon>
        <taxon>Comamonadaceae</taxon>
        <taxon>Ramlibacter</taxon>
        <taxon>environmental samples</taxon>
    </lineage>
</organism>
<evidence type="ECO:0000313" key="2">
    <source>
        <dbReference type="EMBL" id="CAA9418890.1"/>
    </source>
</evidence>
<keyword evidence="2" id="KW-0808">Transferase</keyword>
<feature type="compositionally biased region" description="Basic residues" evidence="1">
    <location>
        <begin position="124"/>
        <end position="137"/>
    </location>
</feature>
<protein>
    <submittedName>
        <fullName evidence="2">Histone acetyltransferase HPA2 and related acetyltransferases</fullName>
    </submittedName>
</protein>
<gene>
    <name evidence="2" type="ORF">AVDCRST_MAG51-1874</name>
</gene>
<name>A0A6J4PPT3_9BURK</name>
<feature type="non-terminal residue" evidence="2">
    <location>
        <position position="165"/>
    </location>
</feature>
<evidence type="ECO:0000256" key="1">
    <source>
        <dbReference type="SAM" id="MobiDB-lite"/>
    </source>
</evidence>